<keyword evidence="1" id="KW-1133">Transmembrane helix</keyword>
<evidence type="ECO:0000256" key="1">
    <source>
        <dbReference type="SAM" id="Phobius"/>
    </source>
</evidence>
<feature type="transmembrane region" description="Helical" evidence="1">
    <location>
        <begin position="71"/>
        <end position="95"/>
    </location>
</feature>
<evidence type="ECO:0000313" key="4">
    <source>
        <dbReference type="Proteomes" id="UP000825123"/>
    </source>
</evidence>
<gene>
    <name evidence="3" type="ORF">KN1_03490</name>
</gene>
<keyword evidence="4" id="KW-1185">Reference proteome</keyword>
<feature type="transmembrane region" description="Helical" evidence="1">
    <location>
        <begin position="107"/>
        <end position="129"/>
    </location>
</feature>
<dbReference type="EMBL" id="AP024597">
    <property type="protein sequence ID" value="BCU69052.1"/>
    <property type="molecule type" value="Genomic_DNA"/>
</dbReference>
<dbReference type="KEGG" id="csty:KN1_03490"/>
<dbReference type="Proteomes" id="UP000825123">
    <property type="component" value="Chromosome"/>
</dbReference>
<dbReference type="GeneID" id="66162099"/>
<evidence type="ECO:0000313" key="3">
    <source>
        <dbReference type="EMBL" id="BCU69052.1"/>
    </source>
</evidence>
<dbReference type="Pfam" id="PF07760">
    <property type="entry name" value="DUF1616"/>
    <property type="match status" value="1"/>
</dbReference>
<dbReference type="AlphaFoldDB" id="A0A8D5U4T1"/>
<dbReference type="InterPro" id="IPR011674">
    <property type="entry name" value="DUF1616"/>
</dbReference>
<sequence length="156" mass="17370">MTQSITKELIGLTVEEAVEELIKQGYSKEEAIKIIRENYKTKGGFKFSLVMVHILSVLLLLTLLYPSDSFMIIRMLIGFPYITFLPGYSLLLSLYKDDIGELNNLSKFGLSLGISFAIIVLVGLLLNFTIGLDQLTILVSGIIITELFAIYATIRG</sequence>
<accession>A0A8D5U4T1</accession>
<reference evidence="3 4" key="1">
    <citation type="submission" date="2021-04" db="EMBL/GenBank/DDBJ databases">
        <title>Complete genome sequence of Stygiolobus sp. KN-1.</title>
        <authorList>
            <person name="Nakamura K."/>
            <person name="Sakai H."/>
            <person name="Kurosawa N."/>
        </authorList>
    </citation>
    <scope>NUCLEOTIDE SEQUENCE [LARGE SCALE GENOMIC DNA]</scope>
    <source>
        <strain evidence="3 4">KN-1</strain>
    </source>
</reference>
<dbReference type="RefSeq" id="WP_221289114.1">
    <property type="nucleotide sequence ID" value="NZ_AP024597.1"/>
</dbReference>
<feature type="transmembrane region" description="Helical" evidence="1">
    <location>
        <begin position="135"/>
        <end position="154"/>
    </location>
</feature>
<evidence type="ECO:0000259" key="2">
    <source>
        <dbReference type="Pfam" id="PF07760"/>
    </source>
</evidence>
<feature type="transmembrane region" description="Helical" evidence="1">
    <location>
        <begin position="43"/>
        <end position="65"/>
    </location>
</feature>
<organism evidence="3 4">
    <name type="scientific">Stygiolobus caldivivus</name>
    <dbReference type="NCBI Taxonomy" id="2824673"/>
    <lineage>
        <taxon>Archaea</taxon>
        <taxon>Thermoproteota</taxon>
        <taxon>Thermoprotei</taxon>
        <taxon>Sulfolobales</taxon>
        <taxon>Sulfolobaceae</taxon>
        <taxon>Stygiolobus</taxon>
    </lineage>
</organism>
<keyword evidence="1" id="KW-0812">Transmembrane</keyword>
<proteinExistence type="predicted"/>
<name>A0A8D5U4T1_9CREN</name>
<protein>
    <recommendedName>
        <fullName evidence="2">DUF1616 domain-containing protein</fullName>
    </recommendedName>
</protein>
<feature type="domain" description="DUF1616" evidence="2">
    <location>
        <begin position="54"/>
        <end position="155"/>
    </location>
</feature>
<keyword evidence="1" id="KW-0472">Membrane</keyword>